<dbReference type="Proteomes" id="UP001063166">
    <property type="component" value="Unassembled WGS sequence"/>
</dbReference>
<feature type="domain" description="Rhodanese" evidence="1">
    <location>
        <begin position="83"/>
        <end position="180"/>
    </location>
</feature>
<dbReference type="Gene3D" id="3.40.250.10">
    <property type="entry name" value="Rhodanese-like domain"/>
    <property type="match status" value="1"/>
</dbReference>
<dbReference type="Pfam" id="PF00581">
    <property type="entry name" value="Rhodanese"/>
    <property type="match status" value="1"/>
</dbReference>
<protein>
    <submittedName>
        <fullName evidence="2">Rhodanese Homology domain containing protein</fullName>
    </submittedName>
</protein>
<evidence type="ECO:0000313" key="2">
    <source>
        <dbReference type="EMBL" id="GLB36369.1"/>
    </source>
</evidence>
<dbReference type="GO" id="GO:0004792">
    <property type="term" value="F:thiosulfate-cyanide sulfurtransferase activity"/>
    <property type="evidence" value="ECO:0007669"/>
    <property type="project" value="TreeGrafter"/>
</dbReference>
<dbReference type="PANTHER" id="PTHR44086">
    <property type="entry name" value="THIOSULFATE SULFURTRANSFERASE RDL2, MITOCHONDRIAL-RELATED"/>
    <property type="match status" value="1"/>
</dbReference>
<dbReference type="SMART" id="SM00450">
    <property type="entry name" value="RHOD"/>
    <property type="match status" value="1"/>
</dbReference>
<dbReference type="PROSITE" id="PS50206">
    <property type="entry name" value="RHODANESE_3"/>
    <property type="match status" value="1"/>
</dbReference>
<accession>A0A9P3UJ19</accession>
<keyword evidence="3" id="KW-1185">Reference proteome</keyword>
<dbReference type="OrthoDB" id="566238at2759"/>
<proteinExistence type="predicted"/>
<dbReference type="SUPFAM" id="SSF52821">
    <property type="entry name" value="Rhodanese/Cell cycle control phosphatase"/>
    <property type="match status" value="1"/>
</dbReference>
<sequence>MLRAAGIRSARTVTCRSARLLASRPPAYGLRVRFESSVPPSKLPLTPEQQARKAALERTDDLQRDWDAEVIKYEDLKPKTLSPTPDMYLIDVREPDEVIQGMIPSAVNLPLSELGNSLHLSPDAFLAKHGYEKPKKDQQLIFYCRSGKRSATASDVAKRNGFTKILNYKGSWLEWVDKENKQSIISRSPSLRGPSYACPASFASPKILFLPAPPSLKLGPYPYLWFPLRGCFIHQRPVMCQCLLLHHPILNTPVYTASPSQDMAVINGLFTYRLDPPICNFVSSVAFPTSPVRSSICFLIDIPTASHKARVPESN</sequence>
<dbReference type="AlphaFoldDB" id="A0A9P3UJ19"/>
<evidence type="ECO:0000259" key="1">
    <source>
        <dbReference type="PROSITE" id="PS50206"/>
    </source>
</evidence>
<reference evidence="2" key="1">
    <citation type="submission" date="2022-07" db="EMBL/GenBank/DDBJ databases">
        <title>The genome of Lyophyllum shimeji provides insight into the initial evolution of ectomycorrhizal fungal genome.</title>
        <authorList>
            <person name="Kobayashi Y."/>
            <person name="Shibata T."/>
            <person name="Hirakawa H."/>
            <person name="Shigenobu S."/>
            <person name="Nishiyama T."/>
            <person name="Yamada A."/>
            <person name="Hasebe M."/>
            <person name="Kawaguchi M."/>
        </authorList>
    </citation>
    <scope>NUCLEOTIDE SEQUENCE</scope>
    <source>
        <strain evidence="2">AT787</strain>
    </source>
</reference>
<dbReference type="PANTHER" id="PTHR44086:SF10">
    <property type="entry name" value="THIOSULFATE SULFURTRANSFERASE_RHODANESE-LIKE DOMAIN-CONTAINING PROTEIN 3"/>
    <property type="match status" value="1"/>
</dbReference>
<name>A0A9P3UJ19_LYOSH</name>
<dbReference type="InterPro" id="IPR001763">
    <property type="entry name" value="Rhodanese-like_dom"/>
</dbReference>
<dbReference type="EMBL" id="BRPK01000003">
    <property type="protein sequence ID" value="GLB36369.1"/>
    <property type="molecule type" value="Genomic_DNA"/>
</dbReference>
<dbReference type="CDD" id="cd01519">
    <property type="entry name" value="RHOD_HSP67B2"/>
    <property type="match status" value="1"/>
</dbReference>
<organism evidence="2 3">
    <name type="scientific">Lyophyllum shimeji</name>
    <name type="common">Hon-shimeji</name>
    <name type="synonym">Tricholoma shimeji</name>
    <dbReference type="NCBI Taxonomy" id="47721"/>
    <lineage>
        <taxon>Eukaryota</taxon>
        <taxon>Fungi</taxon>
        <taxon>Dikarya</taxon>
        <taxon>Basidiomycota</taxon>
        <taxon>Agaricomycotina</taxon>
        <taxon>Agaricomycetes</taxon>
        <taxon>Agaricomycetidae</taxon>
        <taxon>Agaricales</taxon>
        <taxon>Tricholomatineae</taxon>
        <taxon>Lyophyllaceae</taxon>
        <taxon>Lyophyllum</taxon>
    </lineage>
</organism>
<dbReference type="GO" id="GO:0005739">
    <property type="term" value="C:mitochondrion"/>
    <property type="evidence" value="ECO:0007669"/>
    <property type="project" value="TreeGrafter"/>
</dbReference>
<gene>
    <name evidence="2" type="ORF">LshimejAT787_0306570</name>
</gene>
<comment type="caution">
    <text evidence="2">The sequence shown here is derived from an EMBL/GenBank/DDBJ whole genome shotgun (WGS) entry which is preliminary data.</text>
</comment>
<evidence type="ECO:0000313" key="3">
    <source>
        <dbReference type="Proteomes" id="UP001063166"/>
    </source>
</evidence>
<dbReference type="InterPro" id="IPR036873">
    <property type="entry name" value="Rhodanese-like_dom_sf"/>
</dbReference>